<evidence type="ECO:0000256" key="1">
    <source>
        <dbReference type="SAM" id="Coils"/>
    </source>
</evidence>
<evidence type="ECO:0000256" key="2">
    <source>
        <dbReference type="SAM" id="MobiDB-lite"/>
    </source>
</evidence>
<protein>
    <submittedName>
        <fullName evidence="5">Involucrin repeat protein</fullName>
    </submittedName>
</protein>
<feature type="compositionally biased region" description="Basic and acidic residues" evidence="2">
    <location>
        <begin position="769"/>
        <end position="791"/>
    </location>
</feature>
<proteinExistence type="predicted"/>
<feature type="region of interest" description="Disordered" evidence="2">
    <location>
        <begin position="471"/>
        <end position="501"/>
    </location>
</feature>
<dbReference type="InParanoid" id="A0A1Y2D9Z6"/>
<dbReference type="GeneID" id="63773225"/>
<keyword evidence="1" id="KW-0175">Coiled coil</keyword>
<comment type="caution">
    <text evidence="5">The sequence shown here is derived from an EMBL/GenBank/DDBJ whole genome shotgun (WGS) entry which is preliminary data.</text>
</comment>
<dbReference type="PANTHER" id="PTHR43941:SF1">
    <property type="entry name" value="STRUCTURAL MAINTENANCE OF CHROMOSOMES PROTEIN 2"/>
    <property type="match status" value="1"/>
</dbReference>
<dbReference type="AlphaFoldDB" id="A0A1Y2D9Z6"/>
<feature type="domain" description="DUF7801" evidence="4">
    <location>
        <begin position="660"/>
        <end position="784"/>
    </location>
</feature>
<dbReference type="InterPro" id="IPR029191">
    <property type="entry name" value="Uds1"/>
</dbReference>
<dbReference type="Gene3D" id="1.10.287.1490">
    <property type="match status" value="1"/>
</dbReference>
<dbReference type="Pfam" id="PF15456">
    <property type="entry name" value="Uds1"/>
    <property type="match status" value="1"/>
</dbReference>
<evidence type="ECO:0000259" key="3">
    <source>
        <dbReference type="Pfam" id="PF15456"/>
    </source>
</evidence>
<accession>A0A1Y2D9Z6</accession>
<feature type="compositionally biased region" description="Acidic residues" evidence="2">
    <location>
        <begin position="484"/>
        <end position="498"/>
    </location>
</feature>
<feature type="compositionally biased region" description="Basic and acidic residues" evidence="2">
    <location>
        <begin position="809"/>
        <end position="829"/>
    </location>
</feature>
<keyword evidence="6" id="KW-1185">Reference proteome</keyword>
<dbReference type="PANTHER" id="PTHR43941">
    <property type="entry name" value="STRUCTURAL MAINTENANCE OF CHROMOSOMES PROTEIN 2"/>
    <property type="match status" value="1"/>
</dbReference>
<feature type="coiled-coil region" evidence="1">
    <location>
        <begin position="519"/>
        <end position="687"/>
    </location>
</feature>
<reference evidence="5 6" key="1">
    <citation type="submission" date="2016-07" db="EMBL/GenBank/DDBJ databases">
        <title>Pervasive Adenine N6-methylation of Active Genes in Fungi.</title>
        <authorList>
            <consortium name="DOE Joint Genome Institute"/>
            <person name="Mondo S.J."/>
            <person name="Dannebaum R.O."/>
            <person name="Kuo R.C."/>
            <person name="Labutti K."/>
            <person name="Haridas S."/>
            <person name="Kuo A."/>
            <person name="Salamov A."/>
            <person name="Ahrendt S.R."/>
            <person name="Lipzen A."/>
            <person name="Sullivan W."/>
            <person name="Andreopoulos W.B."/>
            <person name="Clum A."/>
            <person name="Lindquist E."/>
            <person name="Daum C."/>
            <person name="Ramamoorthy G.K."/>
            <person name="Gryganskyi A."/>
            <person name="Culley D."/>
            <person name="Magnuson J.K."/>
            <person name="James T.Y."/>
            <person name="O'Malley M.A."/>
            <person name="Stajich J.E."/>
            <person name="Spatafora J.W."/>
            <person name="Visel A."/>
            <person name="Grigoriev I.V."/>
        </authorList>
    </citation>
    <scope>NUCLEOTIDE SEQUENCE [LARGE SCALE GENOMIC DNA]</scope>
    <source>
        <strain evidence="5 6">CBS 129021</strain>
    </source>
</reference>
<feature type="coiled-coil region" evidence="1">
    <location>
        <begin position="124"/>
        <end position="158"/>
    </location>
</feature>
<organism evidence="5 6">
    <name type="scientific">Pseudomassariella vexata</name>
    <dbReference type="NCBI Taxonomy" id="1141098"/>
    <lineage>
        <taxon>Eukaryota</taxon>
        <taxon>Fungi</taxon>
        <taxon>Dikarya</taxon>
        <taxon>Ascomycota</taxon>
        <taxon>Pezizomycotina</taxon>
        <taxon>Sordariomycetes</taxon>
        <taxon>Xylariomycetidae</taxon>
        <taxon>Amphisphaeriales</taxon>
        <taxon>Pseudomassariaceae</taxon>
        <taxon>Pseudomassariella</taxon>
    </lineage>
</organism>
<dbReference type="OrthoDB" id="5569911at2759"/>
<feature type="compositionally biased region" description="Polar residues" evidence="2">
    <location>
        <begin position="795"/>
        <end position="805"/>
    </location>
</feature>
<dbReference type="RefSeq" id="XP_040709937.1">
    <property type="nucleotide sequence ID" value="XM_040857013.1"/>
</dbReference>
<evidence type="ECO:0000313" key="6">
    <source>
        <dbReference type="Proteomes" id="UP000193689"/>
    </source>
</evidence>
<evidence type="ECO:0000313" key="5">
    <source>
        <dbReference type="EMBL" id="ORY56091.1"/>
    </source>
</evidence>
<dbReference type="EMBL" id="MCFJ01000024">
    <property type="protein sequence ID" value="ORY56091.1"/>
    <property type="molecule type" value="Genomic_DNA"/>
</dbReference>
<dbReference type="Proteomes" id="UP000193689">
    <property type="component" value="Unassembled WGS sequence"/>
</dbReference>
<gene>
    <name evidence="5" type="ORF">BCR38DRAFT_356270</name>
</gene>
<feature type="region of interest" description="Disordered" evidence="2">
    <location>
        <begin position="769"/>
        <end position="829"/>
    </location>
</feature>
<name>A0A1Y2D9Z6_9PEZI</name>
<dbReference type="InterPro" id="IPR056703">
    <property type="entry name" value="DUF7801"/>
</dbReference>
<feature type="domain" description="Up-regulated during septation protein 1" evidence="3">
    <location>
        <begin position="50"/>
        <end position="177"/>
    </location>
</feature>
<feature type="region of interest" description="Disordered" evidence="2">
    <location>
        <begin position="178"/>
        <end position="200"/>
    </location>
</feature>
<dbReference type="Pfam" id="PF25078">
    <property type="entry name" value="DUF7801"/>
    <property type="match status" value="1"/>
</dbReference>
<dbReference type="SUPFAM" id="SSF57997">
    <property type="entry name" value="Tropomyosin"/>
    <property type="match status" value="1"/>
</dbReference>
<sequence length="859" mass="95787">MDTPRGPVLVEGYRQDAANNFQQETSRFNPMNTERVQSSVLVDLKDPVQVHLLTETALLDSKEYEILSQEEVDDLKKLCQGLNQRIDQIRSNLAIQSKYRDAAISMSKLYSPTQGKRRSLLGNRNSMGDAAREAEAERKAIQQKCEDLAAELWVLEKRVMEPQRKLLEHTAGILQLTHKSGKKAETPIPRAPLVNGVPASPESMYTANGRNSMEPPDDMLFFDEGSLYRSFDDVGFGGHLPSNVPIEIPLKSPVRGQTKALAEETEKLREDNYQLREEKSQLMQKVEALTSQTRSLSSELDNVKSQGSGQGALITDTGRKLEMFNNQIREMIVKSDPAKNGNYNVPPSGQFEPGDMIGSHLEYLQNALFVVASSQSDSSGAAVKIQALNMRVRDLLSGNPDLPPPPEADADFDAQVGYLQNSLNVIEGELQKAVDLSSAGSESRMKEQQAETVLMGLWEIIQSGYADIRQRKQDRRRTRMEKGLDDDEGDTSDSESFDPNEKYSLSAFSTKVQWLYAQATSLKEQKSVLKRQIKQQRDLAGRSDGEKDLALKSKVEELEQTRAIIDTLEKEVDDVRKQLSQALSDLEQAQDGAQRSISEQSAAVQQAHEQLKERNAQITTLQTSSKDAETRLATAEANIASITTQLQNANGAKGAAEKEAEEMSKQIKAKEEELDQTMGMLAEFKMRATMAEAELDGAYGSRKERAAEVAALANTSENSKLQTKLERLEPQVEKLKNELEATLKDLEGITKQALESESKISDLEVELDKAKDAAQKEKSQLQDELDRERLRHSNGAGSPNPTSKATEIVTERYREQLRSTRQKHAEEMKEALMLRRRLEDELKALKRAGGPGRSPLSPR</sequence>
<feature type="coiled-coil region" evidence="1">
    <location>
        <begin position="258"/>
        <end position="306"/>
    </location>
</feature>
<evidence type="ECO:0000259" key="4">
    <source>
        <dbReference type="Pfam" id="PF25078"/>
    </source>
</evidence>